<dbReference type="CDD" id="cd17932">
    <property type="entry name" value="DEXQc_UvrD"/>
    <property type="match status" value="1"/>
</dbReference>
<dbReference type="PROSITE" id="PS51217">
    <property type="entry name" value="UVRD_HELICASE_CTER"/>
    <property type="match status" value="1"/>
</dbReference>
<dbReference type="GO" id="GO:0033202">
    <property type="term" value="C:DNA helicase complex"/>
    <property type="evidence" value="ECO:0007669"/>
    <property type="project" value="TreeGrafter"/>
</dbReference>
<dbReference type="RefSeq" id="WP_057954282.1">
    <property type="nucleotide sequence ID" value="NZ_CP013118.1"/>
</dbReference>
<reference evidence="16 17" key="1">
    <citation type="submission" date="2015-11" db="EMBL/GenBank/DDBJ databases">
        <title>Description and complete genome sequence of a novel strain predominating in hypersaline microbial mats and representing a new family of the Bacteriodetes phylum.</title>
        <authorList>
            <person name="Spring S."/>
            <person name="Bunk B."/>
            <person name="Sproer C."/>
            <person name="Klenk H.-P."/>
        </authorList>
    </citation>
    <scope>NUCLEOTIDE SEQUENCE [LARGE SCALE GENOMIC DNA]</scope>
    <source>
        <strain evidence="16 17">L21-Spi-D4</strain>
    </source>
</reference>
<dbReference type="KEGG" id="blq:L21SP5_03329"/>
<protein>
    <recommendedName>
        <fullName evidence="9">DNA 3'-5' helicase</fullName>
        <ecNumber evidence="9">5.6.2.4</ecNumber>
    </recommendedName>
    <alternativeName>
        <fullName evidence="10">DNA 3'-5' helicase II</fullName>
    </alternativeName>
</protein>
<keyword evidence="17" id="KW-1185">Reference proteome</keyword>
<dbReference type="InterPro" id="IPR014017">
    <property type="entry name" value="DNA_helicase_UvrD-like_C"/>
</dbReference>
<keyword evidence="3 12" id="KW-0378">Hydrolase</keyword>
<name>A0A0S2I3K2_9BACT</name>
<evidence type="ECO:0000256" key="9">
    <source>
        <dbReference type="ARBA" id="ARBA00034808"/>
    </source>
</evidence>
<evidence type="ECO:0000259" key="14">
    <source>
        <dbReference type="PROSITE" id="PS51198"/>
    </source>
</evidence>
<keyword evidence="6" id="KW-0238">DNA-binding</keyword>
<dbReference type="OrthoDB" id="9810135at2"/>
<dbReference type="SUPFAM" id="SSF52540">
    <property type="entry name" value="P-loop containing nucleoside triphosphate hydrolases"/>
    <property type="match status" value="1"/>
</dbReference>
<keyword evidence="7" id="KW-0413">Isomerase</keyword>
<dbReference type="Proteomes" id="UP000064893">
    <property type="component" value="Chromosome"/>
</dbReference>
<evidence type="ECO:0000256" key="3">
    <source>
        <dbReference type="ARBA" id="ARBA00022801"/>
    </source>
</evidence>
<evidence type="ECO:0000256" key="10">
    <source>
        <dbReference type="ARBA" id="ARBA00034923"/>
    </source>
</evidence>
<comment type="catalytic activity">
    <reaction evidence="8">
        <text>Couples ATP hydrolysis with the unwinding of duplex DNA by translocating in the 3'-5' direction.</text>
        <dbReference type="EC" id="5.6.2.4"/>
    </reaction>
</comment>
<feature type="domain" description="UvrD-like helicase C-terminal" evidence="15">
    <location>
        <begin position="292"/>
        <end position="573"/>
    </location>
</feature>
<dbReference type="GO" id="GO:0005829">
    <property type="term" value="C:cytosol"/>
    <property type="evidence" value="ECO:0007669"/>
    <property type="project" value="TreeGrafter"/>
</dbReference>
<evidence type="ECO:0000256" key="2">
    <source>
        <dbReference type="ARBA" id="ARBA00022741"/>
    </source>
</evidence>
<evidence type="ECO:0000256" key="5">
    <source>
        <dbReference type="ARBA" id="ARBA00022840"/>
    </source>
</evidence>
<organism evidence="16 17">
    <name type="scientific">Salinivirga cyanobacteriivorans</name>
    <dbReference type="NCBI Taxonomy" id="1307839"/>
    <lineage>
        <taxon>Bacteria</taxon>
        <taxon>Pseudomonadati</taxon>
        <taxon>Bacteroidota</taxon>
        <taxon>Bacteroidia</taxon>
        <taxon>Bacteroidales</taxon>
        <taxon>Salinivirgaceae</taxon>
        <taxon>Salinivirga</taxon>
    </lineage>
</organism>
<accession>A0A0S2I3K2</accession>
<sequence length="775" mass="88112">MHDYLKKLNEAQREAVVNTKGASLVIAGAGSGKTRVLTYRIAHLLANGVPPYKILALTFTNKAAREMKQRIGEIVGFEHASNLWMGTFHSIFARILRYESAYLGYDSNYTIYDTSDSKNLIKSIIKEKKLDEKTYKPGQILGRISRAKNNLITPSTYQNNSTYYSTDEAHRVPYTGQIYAAYMKRCKISGAMDFDDLLLNTNILLRDHKAVLEKYQQKFDYILVDEYQDTNFAQYLILKKLAEKHHNICVVGDDSQSIYAFRGAKIENILNFQKDYPEMKVFKLEHNYRSTQNIVNAANSVIANNQKQLPKKVFTENDEGEKIGIVRAITEVEEGHLIANSIQEKRLNEQKKFSDFAILYRTNAQSRILEEALRKRNIPYRIYGGLSFYQRKEIKDLVGYLRMTINPNDDEALKRIINYPARGIGSTTMSKLESAATANGISIWQVLAAPQNYGVNINSGTTKKLQGFIILVQQFTELAANNDAYDAAIQIASNSGLLKDLYNDKSPEGRSRYENIQELLNGIKDFVSNAHEEGTDVKLHTYIENIALLTDMDKNKDEDQERITLMTIHSAKGLEFQHLYIAGLEEGLFPSSMSMESPEEIEEERRLFYVALTRAEQTASLYWCQSRYKWGSVESKSPSRFLKELDQAYIEATSDDNYSFENPEPGQTHFRKPGSQPAFQNSSTRKSGTIKSRNMRQPMRSRPTANQGPAADPNFTPDPPENIKEGQTVIHQRFGRGEITRIEGEGTNRKASVQFASGRKTLLLRFAKLKVIKAS</sequence>
<dbReference type="CDD" id="cd18807">
    <property type="entry name" value="SF1_C_UvrD"/>
    <property type="match status" value="1"/>
</dbReference>
<dbReference type="Pfam" id="PF00580">
    <property type="entry name" value="UvrD-helicase"/>
    <property type="match status" value="1"/>
</dbReference>
<dbReference type="InterPro" id="IPR000212">
    <property type="entry name" value="DNA_helicase_UvrD/REP"/>
</dbReference>
<dbReference type="PANTHER" id="PTHR11070">
    <property type="entry name" value="UVRD / RECB / PCRA DNA HELICASE FAMILY MEMBER"/>
    <property type="match status" value="1"/>
</dbReference>
<comment type="similarity">
    <text evidence="1">Belongs to the helicase family. UvrD subfamily.</text>
</comment>
<dbReference type="GO" id="GO:0000725">
    <property type="term" value="P:recombinational repair"/>
    <property type="evidence" value="ECO:0007669"/>
    <property type="project" value="TreeGrafter"/>
</dbReference>
<evidence type="ECO:0000313" key="17">
    <source>
        <dbReference type="Proteomes" id="UP000064893"/>
    </source>
</evidence>
<proteinExistence type="inferred from homology"/>
<dbReference type="GO" id="GO:0005524">
    <property type="term" value="F:ATP binding"/>
    <property type="evidence" value="ECO:0007669"/>
    <property type="project" value="UniProtKB-UniRule"/>
</dbReference>
<dbReference type="InterPro" id="IPR013986">
    <property type="entry name" value="DExx_box_DNA_helicase_dom_sf"/>
</dbReference>
<dbReference type="PROSITE" id="PS51198">
    <property type="entry name" value="UVRD_HELICASE_ATP_BIND"/>
    <property type="match status" value="1"/>
</dbReference>
<evidence type="ECO:0000256" key="7">
    <source>
        <dbReference type="ARBA" id="ARBA00023235"/>
    </source>
</evidence>
<keyword evidence="2 12" id="KW-0547">Nucleotide-binding</keyword>
<dbReference type="Gene3D" id="3.40.50.300">
    <property type="entry name" value="P-loop containing nucleotide triphosphate hydrolases"/>
    <property type="match status" value="2"/>
</dbReference>
<evidence type="ECO:0000256" key="13">
    <source>
        <dbReference type="SAM" id="MobiDB-lite"/>
    </source>
</evidence>
<dbReference type="Gene3D" id="1.10.486.10">
    <property type="entry name" value="PCRA, domain 4"/>
    <property type="match status" value="1"/>
</dbReference>
<feature type="compositionally biased region" description="Polar residues" evidence="13">
    <location>
        <begin position="677"/>
        <end position="692"/>
    </location>
</feature>
<dbReference type="GO" id="GO:0016887">
    <property type="term" value="F:ATP hydrolysis activity"/>
    <property type="evidence" value="ECO:0007669"/>
    <property type="project" value="RHEA"/>
</dbReference>
<dbReference type="Pfam" id="PF13361">
    <property type="entry name" value="UvrD_C"/>
    <property type="match status" value="1"/>
</dbReference>
<evidence type="ECO:0000256" key="1">
    <source>
        <dbReference type="ARBA" id="ARBA00009922"/>
    </source>
</evidence>
<keyword evidence="4 12" id="KW-0347">Helicase</keyword>
<dbReference type="GO" id="GO:0003677">
    <property type="term" value="F:DNA binding"/>
    <property type="evidence" value="ECO:0007669"/>
    <property type="project" value="UniProtKB-KW"/>
</dbReference>
<gene>
    <name evidence="16" type="primary">pcrA_2</name>
    <name evidence="16" type="ORF">L21SP5_03329</name>
</gene>
<dbReference type="STRING" id="1307839.L21SP5_03329"/>
<dbReference type="EMBL" id="CP013118">
    <property type="protein sequence ID" value="ALO16942.1"/>
    <property type="molecule type" value="Genomic_DNA"/>
</dbReference>
<feature type="region of interest" description="Disordered" evidence="13">
    <location>
        <begin position="656"/>
        <end position="723"/>
    </location>
</feature>
<dbReference type="EC" id="5.6.2.4" evidence="9"/>
<dbReference type="InterPro" id="IPR014016">
    <property type="entry name" value="UvrD-like_ATP-bd"/>
</dbReference>
<evidence type="ECO:0000256" key="8">
    <source>
        <dbReference type="ARBA" id="ARBA00034617"/>
    </source>
</evidence>
<evidence type="ECO:0000259" key="15">
    <source>
        <dbReference type="PROSITE" id="PS51217"/>
    </source>
</evidence>
<dbReference type="InterPro" id="IPR027417">
    <property type="entry name" value="P-loop_NTPase"/>
</dbReference>
<keyword evidence="5 12" id="KW-0067">ATP-binding</keyword>
<evidence type="ECO:0000256" key="12">
    <source>
        <dbReference type="PROSITE-ProRule" id="PRU00560"/>
    </source>
</evidence>
<evidence type="ECO:0000256" key="4">
    <source>
        <dbReference type="ARBA" id="ARBA00022806"/>
    </source>
</evidence>
<dbReference type="PATRIC" id="fig|1307839.3.peg.3498"/>
<dbReference type="AlphaFoldDB" id="A0A0S2I3K2"/>
<comment type="catalytic activity">
    <reaction evidence="11">
        <text>ATP + H2O = ADP + phosphate + H(+)</text>
        <dbReference type="Rhea" id="RHEA:13065"/>
        <dbReference type="ChEBI" id="CHEBI:15377"/>
        <dbReference type="ChEBI" id="CHEBI:15378"/>
        <dbReference type="ChEBI" id="CHEBI:30616"/>
        <dbReference type="ChEBI" id="CHEBI:43474"/>
        <dbReference type="ChEBI" id="CHEBI:456216"/>
        <dbReference type="EC" id="5.6.2.4"/>
    </reaction>
</comment>
<feature type="binding site" evidence="12">
    <location>
        <begin position="27"/>
        <end position="34"/>
    </location>
    <ligand>
        <name>ATP</name>
        <dbReference type="ChEBI" id="CHEBI:30616"/>
    </ligand>
</feature>
<evidence type="ECO:0000256" key="11">
    <source>
        <dbReference type="ARBA" id="ARBA00048988"/>
    </source>
</evidence>
<dbReference type="Gene3D" id="1.10.10.160">
    <property type="match status" value="1"/>
</dbReference>
<dbReference type="PANTHER" id="PTHR11070:SF2">
    <property type="entry name" value="ATP-DEPENDENT DNA HELICASE SRS2"/>
    <property type="match status" value="1"/>
</dbReference>
<evidence type="ECO:0000313" key="16">
    <source>
        <dbReference type="EMBL" id="ALO16942.1"/>
    </source>
</evidence>
<dbReference type="GO" id="GO:0043138">
    <property type="term" value="F:3'-5' DNA helicase activity"/>
    <property type="evidence" value="ECO:0007669"/>
    <property type="project" value="UniProtKB-EC"/>
</dbReference>
<evidence type="ECO:0000256" key="6">
    <source>
        <dbReference type="ARBA" id="ARBA00023125"/>
    </source>
</evidence>
<feature type="domain" description="UvrD-like helicase ATP-binding" evidence="14">
    <location>
        <begin position="6"/>
        <end position="291"/>
    </location>
</feature>